<accession>A0AAV4CP69</accession>
<proteinExistence type="predicted"/>
<sequence length="166" mass="17933">MNPENAHLCLISYIIHQSLSALSLTLPCFPFRQAKGVGLLLFLAAFAFAKSYGMRSRCSQLIQGGDRPANSLGTTGDFSQRNGNPLYPFKPSSDAITPVVTADLQPNHSITSSLQASLPLSSPASRGRNLEPIHSRKALPLVIRASWRAVGPPILLNDQNSQQIIL</sequence>
<dbReference type="EMBL" id="BLXT01006818">
    <property type="protein sequence ID" value="GFO33667.1"/>
    <property type="molecule type" value="Genomic_DNA"/>
</dbReference>
<name>A0AAV4CP69_9GAST</name>
<gene>
    <name evidence="1" type="ORF">PoB_006017200</name>
</gene>
<reference evidence="1 2" key="1">
    <citation type="journal article" date="2021" name="Elife">
        <title>Chloroplast acquisition without the gene transfer in kleptoplastic sea slugs, Plakobranchus ocellatus.</title>
        <authorList>
            <person name="Maeda T."/>
            <person name="Takahashi S."/>
            <person name="Yoshida T."/>
            <person name="Shimamura S."/>
            <person name="Takaki Y."/>
            <person name="Nagai Y."/>
            <person name="Toyoda A."/>
            <person name="Suzuki Y."/>
            <person name="Arimoto A."/>
            <person name="Ishii H."/>
            <person name="Satoh N."/>
            <person name="Nishiyama T."/>
            <person name="Hasebe M."/>
            <person name="Maruyama T."/>
            <person name="Minagawa J."/>
            <person name="Obokata J."/>
            <person name="Shigenobu S."/>
        </authorList>
    </citation>
    <scope>NUCLEOTIDE SEQUENCE [LARGE SCALE GENOMIC DNA]</scope>
</reference>
<keyword evidence="2" id="KW-1185">Reference proteome</keyword>
<organism evidence="1 2">
    <name type="scientific">Plakobranchus ocellatus</name>
    <dbReference type="NCBI Taxonomy" id="259542"/>
    <lineage>
        <taxon>Eukaryota</taxon>
        <taxon>Metazoa</taxon>
        <taxon>Spiralia</taxon>
        <taxon>Lophotrochozoa</taxon>
        <taxon>Mollusca</taxon>
        <taxon>Gastropoda</taxon>
        <taxon>Heterobranchia</taxon>
        <taxon>Euthyneura</taxon>
        <taxon>Panpulmonata</taxon>
        <taxon>Sacoglossa</taxon>
        <taxon>Placobranchoidea</taxon>
        <taxon>Plakobranchidae</taxon>
        <taxon>Plakobranchus</taxon>
    </lineage>
</organism>
<evidence type="ECO:0000313" key="1">
    <source>
        <dbReference type="EMBL" id="GFO33667.1"/>
    </source>
</evidence>
<dbReference type="AlphaFoldDB" id="A0AAV4CP69"/>
<protein>
    <submittedName>
        <fullName evidence="1">Uncharacterized protein</fullName>
    </submittedName>
</protein>
<comment type="caution">
    <text evidence="1">The sequence shown here is derived from an EMBL/GenBank/DDBJ whole genome shotgun (WGS) entry which is preliminary data.</text>
</comment>
<dbReference type="Proteomes" id="UP000735302">
    <property type="component" value="Unassembled WGS sequence"/>
</dbReference>
<evidence type="ECO:0000313" key="2">
    <source>
        <dbReference type="Proteomes" id="UP000735302"/>
    </source>
</evidence>